<proteinExistence type="inferred from homology"/>
<reference evidence="7" key="1">
    <citation type="submission" date="2011-05" db="EMBL/GenBank/DDBJ databases">
        <authorList>
            <person name="Richards S.R."/>
            <person name="Qu J."/>
            <person name="Jiang H."/>
            <person name="Jhangiani S.N."/>
            <person name="Agravi P."/>
            <person name="Goodspeed R."/>
            <person name="Gross S."/>
            <person name="Mandapat C."/>
            <person name="Jackson L."/>
            <person name="Mathew T."/>
            <person name="Pu L."/>
            <person name="Thornton R."/>
            <person name="Saada N."/>
            <person name="Wilczek-Boney K.B."/>
            <person name="Lee S."/>
            <person name="Kovar C."/>
            <person name="Wu Y."/>
            <person name="Scherer S.E."/>
            <person name="Worley K.C."/>
            <person name="Muzny D.M."/>
            <person name="Gibbs R."/>
        </authorList>
    </citation>
    <scope>NUCLEOTIDE SEQUENCE</scope>
    <source>
        <strain evidence="7">Brora</strain>
    </source>
</reference>
<dbReference type="HOGENOM" id="CLU_109192_1_1_1"/>
<reference evidence="6" key="2">
    <citation type="submission" date="2015-02" db="UniProtKB">
        <authorList>
            <consortium name="EnsemblMetazoa"/>
        </authorList>
    </citation>
    <scope>IDENTIFICATION</scope>
</reference>
<dbReference type="Gene3D" id="2.60.40.770">
    <property type="match status" value="1"/>
</dbReference>
<dbReference type="PhylomeDB" id="T1JAP7"/>
<keyword evidence="7" id="KW-1185">Reference proteome</keyword>
<dbReference type="EMBL" id="JH432002">
    <property type="status" value="NOT_ANNOTATED_CDS"/>
    <property type="molecule type" value="Genomic_DNA"/>
</dbReference>
<keyword evidence="4" id="KW-0732">Signal</keyword>
<dbReference type="FunFam" id="2.60.40.770:FF:000001">
    <property type="entry name" value="NPC intracellular cholesterol transporter 2"/>
    <property type="match status" value="1"/>
</dbReference>
<dbReference type="SUPFAM" id="SSF81296">
    <property type="entry name" value="E set domains"/>
    <property type="match status" value="1"/>
</dbReference>
<name>T1JAP7_STRMM</name>
<organism evidence="6 7">
    <name type="scientific">Strigamia maritima</name>
    <name type="common">European centipede</name>
    <name type="synonym">Geophilus maritimus</name>
    <dbReference type="NCBI Taxonomy" id="126957"/>
    <lineage>
        <taxon>Eukaryota</taxon>
        <taxon>Metazoa</taxon>
        <taxon>Ecdysozoa</taxon>
        <taxon>Arthropoda</taxon>
        <taxon>Myriapoda</taxon>
        <taxon>Chilopoda</taxon>
        <taxon>Pleurostigmophora</taxon>
        <taxon>Geophilomorpha</taxon>
        <taxon>Linotaeniidae</taxon>
        <taxon>Strigamia</taxon>
    </lineage>
</organism>
<dbReference type="eggNOG" id="KOG4063">
    <property type="taxonomic scope" value="Eukaryota"/>
</dbReference>
<feature type="signal peptide" evidence="4">
    <location>
        <begin position="1"/>
        <end position="20"/>
    </location>
</feature>
<sequence length="169" mass="19193">MERVILFATVVLSFLVIVLGAKIKLPTIVDWKPCISEDGKMNETQVGKIKQIRFYGNCTERCQFKINTSIEFEFDFDPGEDTDNLAPEMSGLLGPIEIPFPGMRASVCDSVFTAEGESCPLKKGKFYTYRRAVPIKDEYPPVFVDIKWKLITDKKHTSICFIVKSQIIE</sequence>
<dbReference type="Proteomes" id="UP000014500">
    <property type="component" value="Unassembled WGS sequence"/>
</dbReference>
<dbReference type="InterPro" id="IPR003172">
    <property type="entry name" value="ML_dom"/>
</dbReference>
<evidence type="ECO:0000256" key="1">
    <source>
        <dbReference type="ARBA" id="ARBA00004613"/>
    </source>
</evidence>
<comment type="similarity">
    <text evidence="2">Belongs to the NPC2 family.</text>
</comment>
<feature type="domain" description="MD-2-related lipid-recognition" evidence="5">
    <location>
        <begin position="31"/>
        <end position="165"/>
    </location>
</feature>
<evidence type="ECO:0000256" key="2">
    <source>
        <dbReference type="ARBA" id="ARBA00006370"/>
    </source>
</evidence>
<feature type="chain" id="PRO_5004580100" description="MD-2-related lipid-recognition domain-containing protein" evidence="4">
    <location>
        <begin position="21"/>
        <end position="169"/>
    </location>
</feature>
<dbReference type="SMART" id="SM00737">
    <property type="entry name" value="ML"/>
    <property type="match status" value="1"/>
</dbReference>
<dbReference type="GO" id="GO:0005576">
    <property type="term" value="C:extracellular region"/>
    <property type="evidence" value="ECO:0007669"/>
    <property type="project" value="UniProtKB-SubCell"/>
</dbReference>
<accession>T1JAP7</accession>
<dbReference type="EnsemblMetazoa" id="SMAR010816-RA">
    <property type="protein sequence ID" value="SMAR010816-PA"/>
    <property type="gene ID" value="SMAR010816"/>
</dbReference>
<evidence type="ECO:0000313" key="6">
    <source>
        <dbReference type="EnsemblMetazoa" id="SMAR010816-PA"/>
    </source>
</evidence>
<evidence type="ECO:0000256" key="4">
    <source>
        <dbReference type="SAM" id="SignalP"/>
    </source>
</evidence>
<evidence type="ECO:0000313" key="7">
    <source>
        <dbReference type="Proteomes" id="UP000014500"/>
    </source>
</evidence>
<dbReference type="Pfam" id="PF02221">
    <property type="entry name" value="E1_DerP2_DerF2"/>
    <property type="match status" value="1"/>
</dbReference>
<dbReference type="AlphaFoldDB" id="T1JAP7"/>
<keyword evidence="3" id="KW-0964">Secreted</keyword>
<dbReference type="InterPro" id="IPR014756">
    <property type="entry name" value="Ig_E-set"/>
</dbReference>
<evidence type="ECO:0000259" key="5">
    <source>
        <dbReference type="SMART" id="SM00737"/>
    </source>
</evidence>
<protein>
    <recommendedName>
        <fullName evidence="5">MD-2-related lipid-recognition domain-containing protein</fullName>
    </recommendedName>
</protein>
<dbReference type="STRING" id="126957.T1JAP7"/>
<evidence type="ECO:0000256" key="3">
    <source>
        <dbReference type="ARBA" id="ARBA00022525"/>
    </source>
</evidence>
<comment type="subcellular location">
    <subcellularLocation>
        <location evidence="1">Secreted</location>
    </subcellularLocation>
</comment>